<keyword evidence="3" id="KW-0676">Redox-active center</keyword>
<accession>A0A6J4SBB4</accession>
<feature type="region of interest" description="Disordered" evidence="4">
    <location>
        <begin position="19"/>
        <end position="54"/>
    </location>
</feature>
<dbReference type="InterPro" id="IPR013740">
    <property type="entry name" value="Redoxin"/>
</dbReference>
<dbReference type="PANTHER" id="PTHR42852">
    <property type="entry name" value="THIOL:DISULFIDE INTERCHANGE PROTEIN DSBE"/>
    <property type="match status" value="1"/>
</dbReference>
<dbReference type="CDD" id="cd02966">
    <property type="entry name" value="TlpA_like_family"/>
    <property type="match status" value="1"/>
</dbReference>
<dbReference type="InterPro" id="IPR017937">
    <property type="entry name" value="Thioredoxin_CS"/>
</dbReference>
<evidence type="ECO:0000313" key="6">
    <source>
        <dbReference type="EMBL" id="CAA9488101.1"/>
    </source>
</evidence>
<dbReference type="PANTHER" id="PTHR42852:SF13">
    <property type="entry name" value="PROTEIN DIPZ"/>
    <property type="match status" value="1"/>
</dbReference>
<dbReference type="InterPro" id="IPR050553">
    <property type="entry name" value="Thioredoxin_ResA/DsbE_sf"/>
</dbReference>
<evidence type="ECO:0000256" key="1">
    <source>
        <dbReference type="ARBA" id="ARBA00004196"/>
    </source>
</evidence>
<dbReference type="InterPro" id="IPR013766">
    <property type="entry name" value="Thioredoxin_domain"/>
</dbReference>
<dbReference type="Gene3D" id="3.40.30.10">
    <property type="entry name" value="Glutaredoxin"/>
    <property type="match status" value="1"/>
</dbReference>
<protein>
    <submittedName>
        <fullName evidence="6">Thiol:disulfide oxidoreductase TlpA</fullName>
    </submittedName>
</protein>
<feature type="domain" description="Thioredoxin" evidence="5">
    <location>
        <begin position="39"/>
        <end position="177"/>
    </location>
</feature>
<reference evidence="6" key="1">
    <citation type="submission" date="2020-02" db="EMBL/GenBank/DDBJ databases">
        <authorList>
            <person name="Meier V. D."/>
        </authorList>
    </citation>
    <scope>NUCLEOTIDE SEQUENCE</scope>
    <source>
        <strain evidence="6">AVDCRST_MAG09</strain>
    </source>
</reference>
<keyword evidence="2" id="KW-0201">Cytochrome c-type biogenesis</keyword>
<dbReference type="PROSITE" id="PS51257">
    <property type="entry name" value="PROKAR_LIPOPROTEIN"/>
    <property type="match status" value="1"/>
</dbReference>
<dbReference type="EMBL" id="CADCVZ010000001">
    <property type="protein sequence ID" value="CAA9488101.1"/>
    <property type="molecule type" value="Genomic_DNA"/>
</dbReference>
<comment type="subcellular location">
    <subcellularLocation>
        <location evidence="1">Cell envelope</location>
    </subcellularLocation>
</comment>
<evidence type="ECO:0000256" key="4">
    <source>
        <dbReference type="SAM" id="MobiDB-lite"/>
    </source>
</evidence>
<gene>
    <name evidence="6" type="ORF">AVDCRST_MAG09-663</name>
</gene>
<dbReference type="SUPFAM" id="SSF52833">
    <property type="entry name" value="Thioredoxin-like"/>
    <property type="match status" value="1"/>
</dbReference>
<evidence type="ECO:0000259" key="5">
    <source>
        <dbReference type="PROSITE" id="PS51352"/>
    </source>
</evidence>
<dbReference type="AlphaFoldDB" id="A0A6J4SBB4"/>
<evidence type="ECO:0000256" key="2">
    <source>
        <dbReference type="ARBA" id="ARBA00022748"/>
    </source>
</evidence>
<name>A0A6J4SBB4_9SPHN</name>
<organism evidence="6">
    <name type="scientific">uncultured Sphingomonas sp</name>
    <dbReference type="NCBI Taxonomy" id="158754"/>
    <lineage>
        <taxon>Bacteria</taxon>
        <taxon>Pseudomonadati</taxon>
        <taxon>Pseudomonadota</taxon>
        <taxon>Alphaproteobacteria</taxon>
        <taxon>Sphingomonadales</taxon>
        <taxon>Sphingomonadaceae</taxon>
        <taxon>Sphingomonas</taxon>
        <taxon>environmental samples</taxon>
    </lineage>
</organism>
<dbReference type="Pfam" id="PF08534">
    <property type="entry name" value="Redoxin"/>
    <property type="match status" value="1"/>
</dbReference>
<dbReference type="GO" id="GO:0030313">
    <property type="term" value="C:cell envelope"/>
    <property type="evidence" value="ECO:0007669"/>
    <property type="project" value="UniProtKB-SubCell"/>
</dbReference>
<sequence>MRALILLAGLLALGGCDREKDGGSQAAPAATRSAGLDRSQAGKPGPGINFRDPEGEGASLADFGGRPLLVNLWATWCAPCVKELPTLAALAERPGAPQVLALSQDLGEQAKVAAFLAEKKIALEAYQDAEMAMSSAQGATILPTTVLYGSDGKEIWRYTGDLDWTGAEAAKLLQEAR</sequence>
<dbReference type="GO" id="GO:0017004">
    <property type="term" value="P:cytochrome complex assembly"/>
    <property type="evidence" value="ECO:0007669"/>
    <property type="project" value="UniProtKB-KW"/>
</dbReference>
<dbReference type="PROSITE" id="PS51352">
    <property type="entry name" value="THIOREDOXIN_2"/>
    <property type="match status" value="1"/>
</dbReference>
<proteinExistence type="predicted"/>
<dbReference type="InterPro" id="IPR036249">
    <property type="entry name" value="Thioredoxin-like_sf"/>
</dbReference>
<dbReference type="GO" id="GO:0015036">
    <property type="term" value="F:disulfide oxidoreductase activity"/>
    <property type="evidence" value="ECO:0007669"/>
    <property type="project" value="UniProtKB-ARBA"/>
</dbReference>
<evidence type="ECO:0000256" key="3">
    <source>
        <dbReference type="ARBA" id="ARBA00023284"/>
    </source>
</evidence>
<dbReference type="PROSITE" id="PS00194">
    <property type="entry name" value="THIOREDOXIN_1"/>
    <property type="match status" value="1"/>
</dbReference>